<reference evidence="1" key="1">
    <citation type="submission" date="2023-04" db="EMBL/GenBank/DDBJ databases">
        <title>Ambrosiozyma monospora NBRC 10751.</title>
        <authorList>
            <person name="Ichikawa N."/>
            <person name="Sato H."/>
            <person name="Tonouchi N."/>
        </authorList>
    </citation>
    <scope>NUCLEOTIDE SEQUENCE</scope>
    <source>
        <strain evidence="1">NBRC 10751</strain>
    </source>
</reference>
<proteinExistence type="predicted"/>
<protein>
    <submittedName>
        <fullName evidence="1">Unnamed protein product</fullName>
    </submittedName>
</protein>
<name>A0ACB5TKM3_AMBMO</name>
<evidence type="ECO:0000313" key="2">
    <source>
        <dbReference type="Proteomes" id="UP001165064"/>
    </source>
</evidence>
<dbReference type="Proteomes" id="UP001165064">
    <property type="component" value="Unassembled WGS sequence"/>
</dbReference>
<accession>A0ACB5TKM3</accession>
<comment type="caution">
    <text evidence="1">The sequence shown here is derived from an EMBL/GenBank/DDBJ whole genome shotgun (WGS) entry which is preliminary data.</text>
</comment>
<gene>
    <name evidence="1" type="ORF">Amon02_000870000</name>
</gene>
<organism evidence="1 2">
    <name type="scientific">Ambrosiozyma monospora</name>
    <name type="common">Yeast</name>
    <name type="synonym">Endomycopsis monosporus</name>
    <dbReference type="NCBI Taxonomy" id="43982"/>
    <lineage>
        <taxon>Eukaryota</taxon>
        <taxon>Fungi</taxon>
        <taxon>Dikarya</taxon>
        <taxon>Ascomycota</taxon>
        <taxon>Saccharomycotina</taxon>
        <taxon>Pichiomycetes</taxon>
        <taxon>Pichiales</taxon>
        <taxon>Pichiaceae</taxon>
        <taxon>Ambrosiozyma</taxon>
    </lineage>
</organism>
<dbReference type="EMBL" id="BSXS01007818">
    <property type="protein sequence ID" value="GME90419.1"/>
    <property type="molecule type" value="Genomic_DNA"/>
</dbReference>
<keyword evidence="2" id="KW-1185">Reference proteome</keyword>
<sequence>MEPLENFDYADIETNNMNNNATNPTSSTADTDEFAEFKLGQHLDTMSYIPEWKEYLTKILPCSIASAGDIGLGNTAFRFITLSLYTMIKTSALIFVLLWGVVFKLERMTTRILTIVLIMTFGVILMVWGQHDDDPATASVPVPPVSGPVAGNGSDMPISAAHPIHDDYSVVADDPANNAGGVAGGVGGSSDPFEYGQIVPDEPEIPDEDMASYTIRILKRELIRKAAEKPAHLIFLGSVLVLASACMSGLRWALTQIMLKRNVRTKNPILTMFYLSPSMALVLFLFGVCVEGFGNFLASEIWIQKGVIVTCFLILVPGLLAFFMTLSEFILLQYASLLTLSIAGIFKEILTIFISWLLFDDKLTLINVIGLAITLSDIVWYNMYRFQQASSTPENNLGSGATKSKLTPSNSFARFQFQVDEGSDDEDDYIDHNTAGISPTATYATPAVSVGQMPPISLNSVPVAVGLTSNAGVGVGSGAGGSIVGGSGALAGAVAAAAGAGGYGKRDSSGHGVPEEIEMKDMK</sequence>
<evidence type="ECO:0000313" key="1">
    <source>
        <dbReference type="EMBL" id="GME90419.1"/>
    </source>
</evidence>